<protein>
    <recommendedName>
        <fullName evidence="4">Tetratricopeptide repeat-containing protein</fullName>
    </recommendedName>
</protein>
<accession>A0A1H0XIV4</accession>
<sequence length="261" mass="29749">MKNKTFLSVLLFSLLLTGCGNESEEAYNNSVQKGLDVLALEDYSKAELYFELALEEKPKDEKASALLVQTVNYGDALQLFEEESYEEALQKVELIVNSQNGSNAMITKAEVFKKDIQQKVKEPVEVSETEEVDVEEKEEVTETGYTYDDFKGMYAIFESTPYQSPIQYVVLLTDTHLIDGLPATSYLVSNILDKRVKDDLLQIDYFTPESEEDGESSGHIEFQIKYKNNQKILLFTDSEVTGYPITEQQLLDEEWILPPEL</sequence>
<dbReference type="PROSITE" id="PS51257">
    <property type="entry name" value="PROKAR_LIPOPROTEIN"/>
    <property type="match status" value="1"/>
</dbReference>
<dbReference type="RefSeq" id="WP_089974290.1">
    <property type="nucleotide sequence ID" value="NZ_FNJW01000002.1"/>
</dbReference>
<evidence type="ECO:0008006" key="4">
    <source>
        <dbReference type="Google" id="ProtNLM"/>
    </source>
</evidence>
<proteinExistence type="predicted"/>
<dbReference type="Proteomes" id="UP000199481">
    <property type="component" value="Unassembled WGS sequence"/>
</dbReference>
<dbReference type="EMBL" id="FNJW01000002">
    <property type="protein sequence ID" value="SDQ02536.1"/>
    <property type="molecule type" value="Genomic_DNA"/>
</dbReference>
<evidence type="ECO:0000256" key="1">
    <source>
        <dbReference type="SAM" id="SignalP"/>
    </source>
</evidence>
<keyword evidence="1" id="KW-0732">Signal</keyword>
<feature type="signal peptide" evidence="1">
    <location>
        <begin position="1"/>
        <end position="22"/>
    </location>
</feature>
<organism evidence="2 3">
    <name type="scientific">Carnobacterium viridans</name>
    <dbReference type="NCBI Taxonomy" id="174587"/>
    <lineage>
        <taxon>Bacteria</taxon>
        <taxon>Bacillati</taxon>
        <taxon>Bacillota</taxon>
        <taxon>Bacilli</taxon>
        <taxon>Lactobacillales</taxon>
        <taxon>Carnobacteriaceae</taxon>
        <taxon>Carnobacterium</taxon>
    </lineage>
</organism>
<name>A0A1H0XIV4_9LACT</name>
<feature type="chain" id="PRO_5039507147" description="Tetratricopeptide repeat-containing protein" evidence="1">
    <location>
        <begin position="23"/>
        <end position="261"/>
    </location>
</feature>
<gene>
    <name evidence="2" type="ORF">SAMN04487752_0043</name>
</gene>
<dbReference type="AlphaFoldDB" id="A0A1H0XIV4"/>
<reference evidence="3" key="1">
    <citation type="submission" date="2016-10" db="EMBL/GenBank/DDBJ databases">
        <authorList>
            <person name="Varghese N."/>
            <person name="Submissions S."/>
        </authorList>
    </citation>
    <scope>NUCLEOTIDE SEQUENCE [LARGE SCALE GENOMIC DNA]</scope>
    <source>
        <strain evidence="3">MPL-11</strain>
    </source>
</reference>
<evidence type="ECO:0000313" key="2">
    <source>
        <dbReference type="EMBL" id="SDQ02536.1"/>
    </source>
</evidence>
<keyword evidence="3" id="KW-1185">Reference proteome</keyword>
<dbReference type="OrthoDB" id="2156305at2"/>
<evidence type="ECO:0000313" key="3">
    <source>
        <dbReference type="Proteomes" id="UP000199481"/>
    </source>
</evidence>